<comment type="similarity">
    <text evidence="1">Belongs to the SIS family. PHI subfamily.</text>
</comment>
<evidence type="ECO:0000256" key="1">
    <source>
        <dbReference type="ARBA" id="ARBA00009235"/>
    </source>
</evidence>
<dbReference type="GO" id="GO:0097367">
    <property type="term" value="F:carbohydrate derivative binding"/>
    <property type="evidence" value="ECO:0007669"/>
    <property type="project" value="InterPro"/>
</dbReference>
<proteinExistence type="inferred from homology"/>
<dbReference type="Gene3D" id="3.40.50.10490">
    <property type="entry name" value="Glucose-6-phosphate isomerase like protein, domain 1"/>
    <property type="match status" value="1"/>
</dbReference>
<comment type="caution">
    <text evidence="3">The sequence shown here is derived from an EMBL/GenBank/DDBJ whole genome shotgun (WGS) entry which is preliminary data.</text>
</comment>
<dbReference type="InterPro" id="IPR046348">
    <property type="entry name" value="SIS_dom_sf"/>
</dbReference>
<organism evidence="3 4">
    <name type="scientific">Rossellomorea aquimaris</name>
    <dbReference type="NCBI Taxonomy" id="189382"/>
    <lineage>
        <taxon>Bacteria</taxon>
        <taxon>Bacillati</taxon>
        <taxon>Bacillota</taxon>
        <taxon>Bacilli</taxon>
        <taxon>Bacillales</taxon>
        <taxon>Bacillaceae</taxon>
        <taxon>Rossellomorea</taxon>
    </lineage>
</organism>
<dbReference type="InterPro" id="IPR001347">
    <property type="entry name" value="SIS_dom"/>
</dbReference>
<gene>
    <name evidence="3" type="ORF">DET59_12444</name>
</gene>
<dbReference type="NCBIfam" id="TIGR03127">
    <property type="entry name" value="RuMP_HxlB"/>
    <property type="match status" value="1"/>
</dbReference>
<name>A0A366EEM5_9BACI</name>
<protein>
    <submittedName>
        <fullName evidence="3">3-hexulose-6-phosphate isomerase</fullName>
    </submittedName>
</protein>
<dbReference type="EMBL" id="QNRJ01000024">
    <property type="protein sequence ID" value="RBP00842.1"/>
    <property type="molecule type" value="Genomic_DNA"/>
</dbReference>
<evidence type="ECO:0000313" key="3">
    <source>
        <dbReference type="EMBL" id="RBP00842.1"/>
    </source>
</evidence>
<reference evidence="3 4" key="1">
    <citation type="submission" date="2018-06" db="EMBL/GenBank/DDBJ databases">
        <title>Freshwater and sediment microbial communities from various areas in North America, analyzing microbe dynamics in response to fracking.</title>
        <authorList>
            <person name="Lamendella R."/>
        </authorList>
    </citation>
    <scope>NUCLEOTIDE SEQUENCE [LARGE SCALE GENOMIC DNA]</scope>
    <source>
        <strain evidence="3 4">97B</strain>
    </source>
</reference>
<dbReference type="SUPFAM" id="SSF53697">
    <property type="entry name" value="SIS domain"/>
    <property type="match status" value="1"/>
</dbReference>
<dbReference type="Proteomes" id="UP000252118">
    <property type="component" value="Unassembled WGS sequence"/>
</dbReference>
<dbReference type="RefSeq" id="WP_258549739.1">
    <property type="nucleotide sequence ID" value="NZ_QNRJ01000024.1"/>
</dbReference>
<dbReference type="PROSITE" id="PS51464">
    <property type="entry name" value="SIS"/>
    <property type="match status" value="1"/>
</dbReference>
<keyword evidence="3" id="KW-0413">Isomerase</keyword>
<accession>A0A366EEM5</accession>
<dbReference type="InterPro" id="IPR017552">
    <property type="entry name" value="PHI/rmpB"/>
</dbReference>
<dbReference type="PANTHER" id="PTHR43443:SF1">
    <property type="entry name" value="3-HEXULOSE-6-PHOSPHATE ISOMERASE"/>
    <property type="match status" value="1"/>
</dbReference>
<feature type="domain" description="SIS" evidence="2">
    <location>
        <begin position="28"/>
        <end position="169"/>
    </location>
</feature>
<dbReference type="Pfam" id="PF01380">
    <property type="entry name" value="SIS"/>
    <property type="match status" value="1"/>
</dbReference>
<evidence type="ECO:0000259" key="2">
    <source>
        <dbReference type="PROSITE" id="PS51464"/>
    </source>
</evidence>
<dbReference type="GO" id="GO:1901135">
    <property type="term" value="P:carbohydrate derivative metabolic process"/>
    <property type="evidence" value="ECO:0007669"/>
    <property type="project" value="InterPro"/>
</dbReference>
<dbReference type="PANTHER" id="PTHR43443">
    <property type="entry name" value="3-HEXULOSE-6-PHOSPHATE ISOMERASE"/>
    <property type="match status" value="1"/>
</dbReference>
<dbReference type="CDD" id="cd05005">
    <property type="entry name" value="SIS_PHI"/>
    <property type="match status" value="1"/>
</dbReference>
<dbReference type="AlphaFoldDB" id="A0A366EEM5"/>
<sequence length="181" mass="19694">MMKRMIETILHENALVLAGVDKKETDELLKKIQEATRIFLYGEGRSGLIGKAFAMRLMHCGYDVYVIGETITPSIDKGDLIIGISASGTSPSLLHHFSKAVEVGASTFVVTASTQHGLLPEATLIIPAATKQRRKEEPATIQPLGSQFDQSAHLLLDAIILALLEGKDHNGELLQRHANVE</sequence>
<evidence type="ECO:0000313" key="4">
    <source>
        <dbReference type="Proteomes" id="UP000252118"/>
    </source>
</evidence>
<dbReference type="GO" id="GO:0016853">
    <property type="term" value="F:isomerase activity"/>
    <property type="evidence" value="ECO:0007669"/>
    <property type="project" value="UniProtKB-KW"/>
</dbReference>